<reference evidence="2" key="1">
    <citation type="submission" date="2020-10" db="EMBL/GenBank/DDBJ databases">
        <authorList>
            <person name="Gilroy R."/>
        </authorList>
    </citation>
    <scope>NUCLEOTIDE SEQUENCE</scope>
    <source>
        <strain evidence="2">G3-8215</strain>
    </source>
</reference>
<dbReference type="Proteomes" id="UP000725002">
    <property type="component" value="Unassembled WGS sequence"/>
</dbReference>
<accession>A0A940DTW4</accession>
<proteinExistence type="predicted"/>
<dbReference type="PROSITE" id="PS51257">
    <property type="entry name" value="PROKAR_LIPOPROTEIN"/>
    <property type="match status" value="1"/>
</dbReference>
<sequence length="573" mass="63647">MKKVLYAVMLLLGSSIMGLTSCENNLQDEREQDDGQTVSVSITYKLNTDIGQPMAATKADGDVFKEFYEKIIDGTLVAPSYSLTFTEINSGTEYTVDGTWASNDMVSLRTGTYIVKGVSTASGDNIQDKCSIVLSDEITIDTQSTTVAIKADYDCALLVFSDTSIESISNFNGNSETPLFKFSNYFYAFINTTLYSPDSKDAAYLSGTHTNGTTFKITTGNLSFEKGKYYVYNDISASFDLPEMEPGDHNDNNTVVDLSKNGTANCYIVPSAGTYKFNASVQGNSLDPVGNITEADVVWETLNTPESISVGDVINSVSLSDDGYVIFDATGTYGNALIAVKDKNGTILWSWHIWVTDYNPDEDYDVYVGKENYKIMDRNLGALSNTPGDSRALGLIYQWGRKEPFMNKNYISTDDNLQFITSNNEYGTVEYAIQHPLTYICGHTSFVLDWYDDTPNNTLWSETKSKYDPSPVGWKVPSEDVWANFPNDNTGYDATNKGKLIDERYSNPPTWIPLDNDGREAWQGDWQSENATTFWTTKTGSGSFVYVSRISNDSHSYFAHYRAVAISIRCVKE</sequence>
<protein>
    <recommendedName>
        <fullName evidence="4">Lipoprotein</fullName>
    </recommendedName>
</protein>
<evidence type="ECO:0000313" key="3">
    <source>
        <dbReference type="Proteomes" id="UP000725002"/>
    </source>
</evidence>
<dbReference type="EMBL" id="JADILV010000041">
    <property type="protein sequence ID" value="MBO8483666.1"/>
    <property type="molecule type" value="Genomic_DNA"/>
</dbReference>
<gene>
    <name evidence="2" type="ORF">IAB75_06080</name>
</gene>
<comment type="caution">
    <text evidence="2">The sequence shown here is derived from an EMBL/GenBank/DDBJ whole genome shotgun (WGS) entry which is preliminary data.</text>
</comment>
<organism evidence="2 3">
    <name type="scientific">Candidatus Cryptobacteroides avicola</name>
    <dbReference type="NCBI Taxonomy" id="2840757"/>
    <lineage>
        <taxon>Bacteria</taxon>
        <taxon>Pseudomonadati</taxon>
        <taxon>Bacteroidota</taxon>
        <taxon>Bacteroidia</taxon>
        <taxon>Bacteroidales</taxon>
        <taxon>Candidatus Cryptobacteroides</taxon>
    </lineage>
</organism>
<evidence type="ECO:0000313" key="2">
    <source>
        <dbReference type="EMBL" id="MBO8483666.1"/>
    </source>
</evidence>
<reference evidence="2" key="2">
    <citation type="journal article" date="2021" name="PeerJ">
        <title>Extensive microbial diversity within the chicken gut microbiome revealed by metagenomics and culture.</title>
        <authorList>
            <person name="Gilroy R."/>
            <person name="Ravi A."/>
            <person name="Getino M."/>
            <person name="Pursley I."/>
            <person name="Horton D.L."/>
            <person name="Alikhan N.F."/>
            <person name="Baker D."/>
            <person name="Gharbi K."/>
            <person name="Hall N."/>
            <person name="Watson M."/>
            <person name="Adriaenssens E.M."/>
            <person name="Foster-Nyarko E."/>
            <person name="Jarju S."/>
            <person name="Secka A."/>
            <person name="Antonio M."/>
            <person name="Oren A."/>
            <person name="Chaudhuri R.R."/>
            <person name="La Ragione R."/>
            <person name="Hildebrand F."/>
            <person name="Pallen M.J."/>
        </authorList>
    </citation>
    <scope>NUCLEOTIDE SEQUENCE</scope>
    <source>
        <strain evidence="2">G3-8215</strain>
    </source>
</reference>
<evidence type="ECO:0000256" key="1">
    <source>
        <dbReference type="SAM" id="SignalP"/>
    </source>
</evidence>
<feature type="signal peptide" evidence="1">
    <location>
        <begin position="1"/>
        <end position="20"/>
    </location>
</feature>
<name>A0A940DTW4_9BACT</name>
<keyword evidence="1" id="KW-0732">Signal</keyword>
<evidence type="ECO:0008006" key="4">
    <source>
        <dbReference type="Google" id="ProtNLM"/>
    </source>
</evidence>
<feature type="chain" id="PRO_5038012085" description="Lipoprotein" evidence="1">
    <location>
        <begin position="21"/>
        <end position="573"/>
    </location>
</feature>
<dbReference type="AlphaFoldDB" id="A0A940DTW4"/>